<dbReference type="PANTHER" id="PTHR10938:SF0">
    <property type="entry name" value="TRANSLATION INITIATION FACTOR IF-3, MITOCHONDRIAL"/>
    <property type="match status" value="1"/>
</dbReference>
<evidence type="ECO:0000256" key="3">
    <source>
        <dbReference type="ARBA" id="ARBA00022917"/>
    </source>
</evidence>
<reference evidence="5" key="1">
    <citation type="journal article" date="2023" name="Mol. Phylogenet. Evol.">
        <title>Genome-scale phylogeny and comparative genomics of the fungal order Sordariales.</title>
        <authorList>
            <person name="Hensen N."/>
            <person name="Bonometti L."/>
            <person name="Westerberg I."/>
            <person name="Brannstrom I.O."/>
            <person name="Guillou S."/>
            <person name="Cros-Aarteil S."/>
            <person name="Calhoun S."/>
            <person name="Haridas S."/>
            <person name="Kuo A."/>
            <person name="Mondo S."/>
            <person name="Pangilinan J."/>
            <person name="Riley R."/>
            <person name="LaButti K."/>
            <person name="Andreopoulos B."/>
            <person name="Lipzen A."/>
            <person name="Chen C."/>
            <person name="Yan M."/>
            <person name="Daum C."/>
            <person name="Ng V."/>
            <person name="Clum A."/>
            <person name="Steindorff A."/>
            <person name="Ohm R.A."/>
            <person name="Martin F."/>
            <person name="Silar P."/>
            <person name="Natvig D.O."/>
            <person name="Lalanne C."/>
            <person name="Gautier V."/>
            <person name="Ament-Velasquez S.L."/>
            <person name="Kruys A."/>
            <person name="Hutchinson M.I."/>
            <person name="Powell A.J."/>
            <person name="Barry K."/>
            <person name="Miller A.N."/>
            <person name="Grigoriev I.V."/>
            <person name="Debuchy R."/>
            <person name="Gladieux P."/>
            <person name="Hiltunen Thoren M."/>
            <person name="Johannesson H."/>
        </authorList>
    </citation>
    <scope>NUCLEOTIDE SEQUENCE</scope>
    <source>
        <strain evidence="5">CBS 123565</strain>
    </source>
</reference>
<dbReference type="GO" id="GO:0005739">
    <property type="term" value="C:mitochondrion"/>
    <property type="evidence" value="ECO:0007669"/>
    <property type="project" value="TreeGrafter"/>
</dbReference>
<proteinExistence type="inferred from homology"/>
<feature type="compositionally biased region" description="Low complexity" evidence="4">
    <location>
        <begin position="260"/>
        <end position="271"/>
    </location>
</feature>
<evidence type="ECO:0000256" key="1">
    <source>
        <dbReference type="ARBA" id="ARBA00005439"/>
    </source>
</evidence>
<dbReference type="GO" id="GO:0070124">
    <property type="term" value="P:mitochondrial translational initiation"/>
    <property type="evidence" value="ECO:0007669"/>
    <property type="project" value="TreeGrafter"/>
</dbReference>
<dbReference type="GO" id="GO:0003743">
    <property type="term" value="F:translation initiation factor activity"/>
    <property type="evidence" value="ECO:0007669"/>
    <property type="project" value="UniProtKB-KW"/>
</dbReference>
<dbReference type="GO" id="GO:0043022">
    <property type="term" value="F:ribosome binding"/>
    <property type="evidence" value="ECO:0007669"/>
    <property type="project" value="TreeGrafter"/>
</dbReference>
<reference evidence="5" key="2">
    <citation type="submission" date="2023-05" db="EMBL/GenBank/DDBJ databases">
        <authorList>
            <consortium name="Lawrence Berkeley National Laboratory"/>
            <person name="Steindorff A."/>
            <person name="Hensen N."/>
            <person name="Bonometti L."/>
            <person name="Westerberg I."/>
            <person name="Brannstrom I.O."/>
            <person name="Guillou S."/>
            <person name="Cros-Aarteil S."/>
            <person name="Calhoun S."/>
            <person name="Haridas S."/>
            <person name="Kuo A."/>
            <person name="Mondo S."/>
            <person name="Pangilinan J."/>
            <person name="Riley R."/>
            <person name="Labutti K."/>
            <person name="Andreopoulos B."/>
            <person name="Lipzen A."/>
            <person name="Chen C."/>
            <person name="Yanf M."/>
            <person name="Daum C."/>
            <person name="Ng V."/>
            <person name="Clum A."/>
            <person name="Ohm R."/>
            <person name="Martin F."/>
            <person name="Silar P."/>
            <person name="Natvig D."/>
            <person name="Lalanne C."/>
            <person name="Gautier V."/>
            <person name="Ament-Velasquez S.L."/>
            <person name="Kruys A."/>
            <person name="Hutchinson M.I."/>
            <person name="Powell A.J."/>
            <person name="Barry K."/>
            <person name="Miller A.N."/>
            <person name="Grigoriev I.V."/>
            <person name="Debuchy R."/>
            <person name="Gladieux P."/>
            <person name="Thoren M.H."/>
            <person name="Johannesson H."/>
        </authorList>
    </citation>
    <scope>NUCLEOTIDE SEQUENCE</scope>
    <source>
        <strain evidence="5">CBS 123565</strain>
    </source>
</reference>
<evidence type="ECO:0000313" key="5">
    <source>
        <dbReference type="EMBL" id="KAK4137573.1"/>
    </source>
</evidence>
<gene>
    <name evidence="5" type="ORF">BT67DRAFT_438825</name>
</gene>
<evidence type="ECO:0000256" key="4">
    <source>
        <dbReference type="SAM" id="MobiDB-lite"/>
    </source>
</evidence>
<dbReference type="GO" id="GO:0032790">
    <property type="term" value="P:ribosome disassembly"/>
    <property type="evidence" value="ECO:0007669"/>
    <property type="project" value="TreeGrafter"/>
</dbReference>
<dbReference type="AlphaFoldDB" id="A0AAN6ZH10"/>
<sequence length="286" mass="31612">MTRSQCLFNSAIALRQIFISNAPASEGSGRVLLLPTMAVPLRPSASSPSRRLFSTQPAAQQRSKNNRLDTRPKATTAKIMRDYDIIYPWVQVRTEDGKLGAPLRTSAVLKQLNRETHSLVLVVPPRKDDASKGPEYPIVRLVDKKAEYAAVSAAKGPVEQKKGPKIVSKEVELNWAIAPHDLETRMGRLAKFLEKGYRVQLTIANPKKKAKRRATDDEAKAVYKRVKQTLEEMVGTTEYKPQEGLVKQTVIMYLQGSGKPAESPPAAVASSAEEEVPATEQQEGRI</sequence>
<dbReference type="PANTHER" id="PTHR10938">
    <property type="entry name" value="TRANSLATION INITIATION FACTOR IF-3"/>
    <property type="match status" value="1"/>
</dbReference>
<dbReference type="SUPFAM" id="SSF55200">
    <property type="entry name" value="Translation initiation factor IF3, C-terminal domain"/>
    <property type="match status" value="1"/>
</dbReference>
<dbReference type="EMBL" id="MU853402">
    <property type="protein sequence ID" value="KAK4137573.1"/>
    <property type="molecule type" value="Genomic_DNA"/>
</dbReference>
<keyword evidence="2" id="KW-0396">Initiation factor</keyword>
<feature type="region of interest" description="Disordered" evidence="4">
    <location>
        <begin position="43"/>
        <end position="69"/>
    </location>
</feature>
<comment type="caution">
    <text evidence="5">The sequence shown here is derived from an EMBL/GenBank/DDBJ whole genome shotgun (WGS) entry which is preliminary data.</text>
</comment>
<feature type="compositionally biased region" description="Low complexity" evidence="4">
    <location>
        <begin position="43"/>
        <end position="54"/>
    </location>
</feature>
<keyword evidence="3" id="KW-0648">Protein biosynthesis</keyword>
<evidence type="ECO:0000313" key="6">
    <source>
        <dbReference type="Proteomes" id="UP001304895"/>
    </source>
</evidence>
<organism evidence="5 6">
    <name type="scientific">Trichocladium antarcticum</name>
    <dbReference type="NCBI Taxonomy" id="1450529"/>
    <lineage>
        <taxon>Eukaryota</taxon>
        <taxon>Fungi</taxon>
        <taxon>Dikarya</taxon>
        <taxon>Ascomycota</taxon>
        <taxon>Pezizomycotina</taxon>
        <taxon>Sordariomycetes</taxon>
        <taxon>Sordariomycetidae</taxon>
        <taxon>Sordariales</taxon>
        <taxon>Chaetomiaceae</taxon>
        <taxon>Trichocladium</taxon>
    </lineage>
</organism>
<comment type="similarity">
    <text evidence="1">Belongs to the IF-3 family.</text>
</comment>
<evidence type="ECO:0008006" key="7">
    <source>
        <dbReference type="Google" id="ProtNLM"/>
    </source>
</evidence>
<evidence type="ECO:0000256" key="2">
    <source>
        <dbReference type="ARBA" id="ARBA00022540"/>
    </source>
</evidence>
<dbReference type="Gene3D" id="3.30.110.10">
    <property type="entry name" value="Translation initiation factor 3 (IF-3), C-terminal domain"/>
    <property type="match status" value="1"/>
</dbReference>
<dbReference type="Proteomes" id="UP001304895">
    <property type="component" value="Unassembled WGS sequence"/>
</dbReference>
<dbReference type="InterPro" id="IPR001288">
    <property type="entry name" value="Translation_initiation_fac_3"/>
</dbReference>
<keyword evidence="6" id="KW-1185">Reference proteome</keyword>
<dbReference type="InterPro" id="IPR036788">
    <property type="entry name" value="T_IF-3_C_sf"/>
</dbReference>
<feature type="region of interest" description="Disordered" evidence="4">
    <location>
        <begin position="256"/>
        <end position="286"/>
    </location>
</feature>
<accession>A0AAN6ZH10</accession>
<name>A0AAN6ZH10_9PEZI</name>
<protein>
    <recommendedName>
        <fullName evidence="7">Translation initiation factor IF-3</fullName>
    </recommendedName>
</protein>